<keyword evidence="7" id="KW-1185">Reference proteome</keyword>
<feature type="compositionally biased region" description="Basic and acidic residues" evidence="5">
    <location>
        <begin position="1"/>
        <end position="10"/>
    </location>
</feature>
<organism evidence="6 7">
    <name type="scientific">Xylaria multiplex</name>
    <dbReference type="NCBI Taxonomy" id="323545"/>
    <lineage>
        <taxon>Eukaryota</taxon>
        <taxon>Fungi</taxon>
        <taxon>Dikarya</taxon>
        <taxon>Ascomycota</taxon>
        <taxon>Pezizomycotina</taxon>
        <taxon>Sordariomycetes</taxon>
        <taxon>Xylariomycetidae</taxon>
        <taxon>Xylariales</taxon>
        <taxon>Xylariaceae</taxon>
        <taxon>Xylaria</taxon>
    </lineage>
</organism>
<dbReference type="GO" id="GO:0016020">
    <property type="term" value="C:membrane"/>
    <property type="evidence" value="ECO:0007669"/>
    <property type="project" value="UniProtKB-SubCell"/>
</dbReference>
<dbReference type="InterPro" id="IPR002523">
    <property type="entry name" value="MgTranspt_CorA/ZnTranspt_ZntB"/>
</dbReference>
<keyword evidence="3" id="KW-1133">Transmembrane helix</keyword>
<evidence type="ECO:0000256" key="2">
    <source>
        <dbReference type="ARBA" id="ARBA00022692"/>
    </source>
</evidence>
<accession>A0A7C8IQA7</accession>
<dbReference type="Proteomes" id="UP000481858">
    <property type="component" value="Unassembled WGS sequence"/>
</dbReference>
<comment type="subcellular location">
    <subcellularLocation>
        <location evidence="1">Membrane</location>
        <topology evidence="1">Multi-pass membrane protein</topology>
    </subcellularLocation>
</comment>
<dbReference type="AlphaFoldDB" id="A0A7C8IQA7"/>
<dbReference type="OrthoDB" id="3231000at2759"/>
<feature type="region of interest" description="Disordered" evidence="5">
    <location>
        <begin position="1"/>
        <end position="24"/>
    </location>
</feature>
<keyword evidence="4" id="KW-0472">Membrane</keyword>
<dbReference type="InParanoid" id="A0A7C8IQA7"/>
<evidence type="ECO:0000256" key="1">
    <source>
        <dbReference type="ARBA" id="ARBA00004141"/>
    </source>
</evidence>
<name>A0A7C8IQA7_9PEZI</name>
<dbReference type="Pfam" id="PF01544">
    <property type="entry name" value="CorA"/>
    <property type="match status" value="1"/>
</dbReference>
<reference evidence="6 7" key="1">
    <citation type="submission" date="2019-12" db="EMBL/GenBank/DDBJ databases">
        <title>Draft genome sequence of the ascomycete Xylaria multiplex DSM 110363.</title>
        <authorList>
            <person name="Buettner E."/>
            <person name="Kellner H."/>
        </authorList>
    </citation>
    <scope>NUCLEOTIDE SEQUENCE [LARGE SCALE GENOMIC DNA]</scope>
    <source>
        <strain evidence="6 7">DSM 110363</strain>
    </source>
</reference>
<evidence type="ECO:0000256" key="3">
    <source>
        <dbReference type="ARBA" id="ARBA00022989"/>
    </source>
</evidence>
<sequence length="529" mass="60178">MEEFDLRLTEEQGSSSRGSPETERAKRYASYIVQHANRAQHEHLFSGSHFRGLSDLVSRATGMVSEPTPFDFVVCCDFGPSNGSDNSIERRLSRFDAASAGLKSFALLTAPDPLTTRVVFVRGYPSTSWINVLGSQCRIEIDYFRQKLPFLENKDYYDLPALPSNSTNIFHLGINTIYKRQVALTQPQICSLRGVEKRAVRDHHRSLKPVGESIVRHVSIIDEANFAIGQDISIYIATKRGRGRIGRELSHFDNPAWGVLRKDKRPDPKSDAIPIIRQIPPKMLKSVSPLHSPQSSQASNYPDLLPPSTSHLAHQYGLTLDHQVASVDLSYALSDLFIFAACGEAQFLNLIEQRVSTLLDHSQNQETVVLDELNYVTRLLREHLLRISNIKSFLRTVDYSDGASRKRSMSVSETHLQPKQRSPEALQADTVVMDNFNYLSQRAEDLMAQAKSAIEFSSNRVMLEESRRAINKADRLERLTLLAFFFLPLSLTTSFFGSNFRLTMVLCFWDHLSAVAWRNKFQWWYDMWN</sequence>
<dbReference type="EMBL" id="WUBL01000066">
    <property type="protein sequence ID" value="KAF2967538.1"/>
    <property type="molecule type" value="Genomic_DNA"/>
</dbReference>
<dbReference type="SUPFAM" id="SSF144083">
    <property type="entry name" value="Magnesium transport protein CorA, transmembrane region"/>
    <property type="match status" value="1"/>
</dbReference>
<dbReference type="InterPro" id="IPR045863">
    <property type="entry name" value="CorA_TM1_TM2"/>
</dbReference>
<comment type="caution">
    <text evidence="6">The sequence shown here is derived from an EMBL/GenBank/DDBJ whole genome shotgun (WGS) entry which is preliminary data.</text>
</comment>
<evidence type="ECO:0000313" key="6">
    <source>
        <dbReference type="EMBL" id="KAF2967538.1"/>
    </source>
</evidence>
<gene>
    <name evidence="6" type="ORF">GQX73_g6023</name>
</gene>
<evidence type="ECO:0000313" key="7">
    <source>
        <dbReference type="Proteomes" id="UP000481858"/>
    </source>
</evidence>
<evidence type="ECO:0000256" key="4">
    <source>
        <dbReference type="ARBA" id="ARBA00023136"/>
    </source>
</evidence>
<proteinExistence type="predicted"/>
<keyword evidence="2" id="KW-0812">Transmembrane</keyword>
<protein>
    <submittedName>
        <fullName evidence="6">Uncharacterized protein</fullName>
    </submittedName>
</protein>
<dbReference type="Gene3D" id="1.20.58.340">
    <property type="entry name" value="Magnesium transport protein CorA, transmembrane region"/>
    <property type="match status" value="1"/>
</dbReference>
<evidence type="ECO:0000256" key="5">
    <source>
        <dbReference type="SAM" id="MobiDB-lite"/>
    </source>
</evidence>